<dbReference type="Gene3D" id="3.40.190.10">
    <property type="entry name" value="Periplasmic binding protein-like II"/>
    <property type="match status" value="2"/>
</dbReference>
<dbReference type="OrthoDB" id="346372at2157"/>
<sequence length="364" mass="39797">MADQPAGDAVGASRRTYLTAAGGAAVTALAGCMGGTASGTDTLRVSVWSGTNETVFREVIKPMYEERTGNTLELSGNWQGILSKIRQSPADDPPFDVTVGVGRTNYRGQQDDLWVPVDYDDLSNAGGIKSNLRQYQMAESGVPVAYGAHAYVYNENSAAWTPESWSDLQSDAAENVALPSDFWLKLFMMAALLRDDEPMADEVYDPQYMDALFDTVEGLPVSTFYQGTQQLWTALGEGLADVGHYFFAYGLRKARDTDEYPIGVTVPDPTTGYIDYYQIVRGASDEAMATEFIDFMLDPEVQSAYAAEFNLGFSHEETTHPSTTADALPIANDDLDQIAFQNFAGVAEFSGDMSDRFRAFVQDN</sequence>
<evidence type="ECO:0000313" key="2">
    <source>
        <dbReference type="EMBL" id="KOX97105.1"/>
    </source>
</evidence>
<organism evidence="2 3">
    <name type="scientific">Halorubrum tropicale</name>
    <dbReference type="NCBI Taxonomy" id="1765655"/>
    <lineage>
        <taxon>Archaea</taxon>
        <taxon>Methanobacteriati</taxon>
        <taxon>Methanobacteriota</taxon>
        <taxon>Stenosarchaea group</taxon>
        <taxon>Halobacteria</taxon>
        <taxon>Halobacteriales</taxon>
        <taxon>Haloferacaceae</taxon>
        <taxon>Halorubrum</taxon>
    </lineage>
</organism>
<dbReference type="Proteomes" id="UP000037747">
    <property type="component" value="Unassembled WGS sequence"/>
</dbReference>
<comment type="caution">
    <text evidence="2">The sequence shown here is derived from an EMBL/GenBank/DDBJ whole genome shotgun (WGS) entry which is preliminary data.</text>
</comment>
<dbReference type="STRING" id="1765655.AMR74_06675"/>
<dbReference type="PANTHER" id="PTHR30006:SF2">
    <property type="entry name" value="ABC TRANSPORTER SUBSTRATE-BINDING PROTEIN"/>
    <property type="match status" value="1"/>
</dbReference>
<name>A0A0M9AST9_9EURY</name>
<keyword evidence="3" id="KW-1185">Reference proteome</keyword>
<evidence type="ECO:0008006" key="4">
    <source>
        <dbReference type="Google" id="ProtNLM"/>
    </source>
</evidence>
<dbReference type="RefSeq" id="WP_053771280.1">
    <property type="nucleotide sequence ID" value="NZ_LIST01000002.1"/>
</dbReference>
<protein>
    <recommendedName>
        <fullName evidence="4">ABC transporter substrate-binding protein</fullName>
    </recommendedName>
</protein>
<evidence type="ECO:0000256" key="1">
    <source>
        <dbReference type="ARBA" id="ARBA00022729"/>
    </source>
</evidence>
<proteinExistence type="predicted"/>
<dbReference type="InterPro" id="IPR006059">
    <property type="entry name" value="SBP"/>
</dbReference>
<dbReference type="SUPFAM" id="SSF53850">
    <property type="entry name" value="Periplasmic binding protein-like II"/>
    <property type="match status" value="1"/>
</dbReference>
<evidence type="ECO:0000313" key="3">
    <source>
        <dbReference type="Proteomes" id="UP000037747"/>
    </source>
</evidence>
<dbReference type="AlphaFoldDB" id="A0A0M9AST9"/>
<dbReference type="EMBL" id="LIST01000002">
    <property type="protein sequence ID" value="KOX97105.1"/>
    <property type="molecule type" value="Genomic_DNA"/>
</dbReference>
<dbReference type="PATRIC" id="fig|1705389.3.peg.3313"/>
<dbReference type="Pfam" id="PF13416">
    <property type="entry name" value="SBP_bac_8"/>
    <property type="match status" value="1"/>
</dbReference>
<accession>A0A0M9AST9</accession>
<gene>
    <name evidence="2" type="ORF">AMR74_06675</name>
</gene>
<reference evidence="2 3" key="1">
    <citation type="submission" date="2015-08" db="EMBL/GenBank/DDBJ databases">
        <title>Genomes of Isolates from Cabo Rojo, PR.</title>
        <authorList>
            <person name="Sanchez-Nieves R.L."/>
            <person name="Montalvo-Rodriguez R."/>
        </authorList>
    </citation>
    <scope>NUCLEOTIDE SEQUENCE [LARGE SCALE GENOMIC DNA]</scope>
    <source>
        <strain evidence="2 3">5</strain>
    </source>
</reference>
<dbReference type="PANTHER" id="PTHR30006">
    <property type="entry name" value="THIAMINE-BINDING PERIPLASMIC PROTEIN-RELATED"/>
    <property type="match status" value="1"/>
</dbReference>
<keyword evidence="1" id="KW-0732">Signal</keyword>